<protein>
    <submittedName>
        <fullName evidence="2">Uncharacterized protein</fullName>
    </submittedName>
</protein>
<evidence type="ECO:0000313" key="2">
    <source>
        <dbReference type="EMBL" id="QII44060.1"/>
    </source>
</evidence>
<feature type="transmembrane region" description="Helical" evidence="1">
    <location>
        <begin position="64"/>
        <end position="83"/>
    </location>
</feature>
<name>A0A6G7J084_9FLAO</name>
<sequence length="89" mass="10211">MDLEAIFWGYLPIIIALIEIYISIKLSIKNGTFFQWTFTVLICGLNVLAIYILARILLGAWPTYMPHFAILISTVFLGGQYSTNNYKFK</sequence>
<accession>A0A6G7J084</accession>
<keyword evidence="1" id="KW-0472">Membrane</keyword>
<gene>
    <name evidence="2" type="ORF">GVT53_05030</name>
</gene>
<dbReference type="EMBL" id="CP049616">
    <property type="protein sequence ID" value="QII44060.1"/>
    <property type="molecule type" value="Genomic_DNA"/>
</dbReference>
<keyword evidence="1" id="KW-1133">Transmembrane helix</keyword>
<dbReference type="Proteomes" id="UP000502928">
    <property type="component" value="Chromosome"/>
</dbReference>
<reference evidence="2 3" key="1">
    <citation type="submission" date="2020-02" db="EMBL/GenBank/DDBJ databases">
        <title>Complete genome of Muricauda sp. 501str8.</title>
        <authorList>
            <person name="Dong B."/>
            <person name="Zhu S."/>
            <person name="Yang J."/>
            <person name="Chen J."/>
        </authorList>
    </citation>
    <scope>NUCLEOTIDE SEQUENCE [LARGE SCALE GENOMIC DNA]</scope>
    <source>
        <strain evidence="2 3">501str8</strain>
    </source>
</reference>
<dbReference type="RefSeq" id="WP_166247721.1">
    <property type="nucleotide sequence ID" value="NZ_CP049616.1"/>
</dbReference>
<dbReference type="AlphaFoldDB" id="A0A6G7J084"/>
<organism evidence="2 3">
    <name type="scientific">Flagellimonas oceani</name>
    <dbReference type="NCBI Taxonomy" id="2698672"/>
    <lineage>
        <taxon>Bacteria</taxon>
        <taxon>Pseudomonadati</taxon>
        <taxon>Bacteroidota</taxon>
        <taxon>Flavobacteriia</taxon>
        <taxon>Flavobacteriales</taxon>
        <taxon>Flavobacteriaceae</taxon>
        <taxon>Flagellimonas</taxon>
    </lineage>
</organism>
<keyword evidence="1" id="KW-0812">Transmembrane</keyword>
<evidence type="ECO:0000313" key="3">
    <source>
        <dbReference type="Proteomes" id="UP000502928"/>
    </source>
</evidence>
<evidence type="ECO:0000256" key="1">
    <source>
        <dbReference type="SAM" id="Phobius"/>
    </source>
</evidence>
<feature type="transmembrane region" description="Helical" evidence="1">
    <location>
        <begin position="6"/>
        <end position="24"/>
    </location>
</feature>
<keyword evidence="3" id="KW-1185">Reference proteome</keyword>
<feature type="transmembrane region" description="Helical" evidence="1">
    <location>
        <begin position="36"/>
        <end position="58"/>
    </location>
</feature>
<proteinExistence type="predicted"/>
<dbReference type="KEGG" id="mut:GVT53_05030"/>